<accession>A0A8T2PM96</accession>
<reference evidence="1" key="1">
    <citation type="thesis" date="2021" institute="BYU ScholarsArchive" country="Provo, UT, USA">
        <title>Applications of and Algorithms for Genome Assembly and Genomic Analyses with an Emphasis on Marine Teleosts.</title>
        <authorList>
            <person name="Pickett B.D."/>
        </authorList>
    </citation>
    <scope>NUCLEOTIDE SEQUENCE</scope>
    <source>
        <strain evidence="1">HI-2016</strain>
    </source>
</reference>
<protein>
    <submittedName>
        <fullName evidence="1">Uncharacterized protein</fullName>
    </submittedName>
</protein>
<organism evidence="1 2">
    <name type="scientific">Albula glossodonta</name>
    <name type="common">roundjaw bonefish</name>
    <dbReference type="NCBI Taxonomy" id="121402"/>
    <lineage>
        <taxon>Eukaryota</taxon>
        <taxon>Metazoa</taxon>
        <taxon>Chordata</taxon>
        <taxon>Craniata</taxon>
        <taxon>Vertebrata</taxon>
        <taxon>Euteleostomi</taxon>
        <taxon>Actinopterygii</taxon>
        <taxon>Neopterygii</taxon>
        <taxon>Teleostei</taxon>
        <taxon>Albuliformes</taxon>
        <taxon>Albulidae</taxon>
        <taxon>Albula</taxon>
    </lineage>
</organism>
<dbReference type="EMBL" id="JAFBMS010000006">
    <property type="protein sequence ID" value="KAG9351442.1"/>
    <property type="molecule type" value="Genomic_DNA"/>
</dbReference>
<sequence>MGVSTDRPNQVLHQHRGENANTPVELALPEAIVLMVVFVENLNDGTLWEGQLVVCLALVNLPPASPFMLPEASSGSVELLEV</sequence>
<dbReference type="Proteomes" id="UP000824540">
    <property type="component" value="Unassembled WGS sequence"/>
</dbReference>
<dbReference type="AlphaFoldDB" id="A0A8T2PM96"/>
<gene>
    <name evidence="1" type="ORF">JZ751_022692</name>
</gene>
<evidence type="ECO:0000313" key="2">
    <source>
        <dbReference type="Proteomes" id="UP000824540"/>
    </source>
</evidence>
<keyword evidence="2" id="KW-1185">Reference proteome</keyword>
<name>A0A8T2PM96_9TELE</name>
<comment type="caution">
    <text evidence="1">The sequence shown here is derived from an EMBL/GenBank/DDBJ whole genome shotgun (WGS) entry which is preliminary data.</text>
</comment>
<proteinExistence type="predicted"/>
<evidence type="ECO:0000313" key="1">
    <source>
        <dbReference type="EMBL" id="KAG9351442.1"/>
    </source>
</evidence>